<dbReference type="SUPFAM" id="SSF49299">
    <property type="entry name" value="PKD domain"/>
    <property type="match status" value="1"/>
</dbReference>
<keyword evidence="3" id="KW-1185">Reference proteome</keyword>
<dbReference type="Pfam" id="PF13585">
    <property type="entry name" value="CHU_C"/>
    <property type="match status" value="1"/>
</dbReference>
<protein>
    <submittedName>
        <fullName evidence="2">Gliding motility protein</fullName>
    </submittedName>
</protein>
<reference evidence="2 3" key="1">
    <citation type="submission" date="2015-01" db="EMBL/GenBank/DDBJ databases">
        <title>Comparative genomics of non-oral Prevotella species.</title>
        <authorList>
            <person name="Accetto T."/>
            <person name="Nograsek B."/>
            <person name="Avgustin G."/>
        </authorList>
    </citation>
    <scope>NUCLEOTIDE SEQUENCE [LARGE SCALE GENOMIC DNA]</scope>
    <source>
        <strain evidence="2 3">P5-119</strain>
    </source>
</reference>
<proteinExistence type="predicted"/>
<dbReference type="EMBL" id="JXQK01000008">
    <property type="protein sequence ID" value="KIP64892.1"/>
    <property type="molecule type" value="Genomic_DNA"/>
</dbReference>
<dbReference type="NCBIfam" id="TIGR04131">
    <property type="entry name" value="Bac_Flav_CTERM"/>
    <property type="match status" value="1"/>
</dbReference>
<feature type="chain" id="PRO_5005173411" evidence="1">
    <location>
        <begin position="23"/>
        <end position="243"/>
    </location>
</feature>
<evidence type="ECO:0000313" key="3">
    <source>
        <dbReference type="Proteomes" id="UP000032046"/>
    </source>
</evidence>
<dbReference type="STRING" id="1602171.ST44_00370"/>
<dbReference type="InterPro" id="IPR035986">
    <property type="entry name" value="PKD_dom_sf"/>
</dbReference>
<comment type="caution">
    <text evidence="2">The sequence shown here is derived from an EMBL/GenBank/DDBJ whole genome shotgun (WGS) entry which is preliminary data.</text>
</comment>
<evidence type="ECO:0000256" key="1">
    <source>
        <dbReference type="SAM" id="SignalP"/>
    </source>
</evidence>
<dbReference type="AlphaFoldDB" id="A0A0D0IYV7"/>
<keyword evidence="1" id="KW-0732">Signal</keyword>
<dbReference type="InterPro" id="IPR026341">
    <property type="entry name" value="T9SS_type_B"/>
</dbReference>
<dbReference type="Proteomes" id="UP000032046">
    <property type="component" value="Unassembled WGS sequence"/>
</dbReference>
<evidence type="ECO:0000313" key="2">
    <source>
        <dbReference type="EMBL" id="KIP64892.1"/>
    </source>
</evidence>
<feature type="signal peptide" evidence="1">
    <location>
        <begin position="1"/>
        <end position="22"/>
    </location>
</feature>
<organism evidence="2 3">
    <name type="scientific">Prevotella pectinovora</name>
    <dbReference type="NCBI Taxonomy" id="1602169"/>
    <lineage>
        <taxon>Bacteria</taxon>
        <taxon>Pseudomonadati</taxon>
        <taxon>Bacteroidota</taxon>
        <taxon>Bacteroidia</taxon>
        <taxon>Bacteroidales</taxon>
        <taxon>Prevotellaceae</taxon>
        <taxon>Prevotella</taxon>
    </lineage>
</organism>
<gene>
    <name evidence="2" type="ORF">ST44_00370</name>
</gene>
<accession>A0A0D0IYV7</accession>
<dbReference type="RefSeq" id="WP_042517146.1">
    <property type="nucleotide sequence ID" value="NZ_JXQJ01000062.1"/>
</dbReference>
<name>A0A0D0IYV7_9BACT</name>
<sequence length="243" mass="27163">MTTTRQILAFLSLFLFAGNALADDETPVINPTATYTSVDGEVTESAEMSGQAPLKGYFQANASNVGDYTATYEWRFTREGSAEPYLTRYEENTEYTFTKAGSHSIVLYATFTKGNDVIQYGQEYWSEQQPLRVTISESKLEMPNAFSPNGDGINDIYKAKDGYQSLTEFHAYIFNRWGQKLYEWTNPADGWDGKYKGKDVAQGVYYVLVKAKGADGKTYNIKRDVNLLRGYTEGTNTGGGTAR</sequence>